<dbReference type="PANTHER" id="PTHR45527">
    <property type="entry name" value="NONRIBOSOMAL PEPTIDE SYNTHETASE"/>
    <property type="match status" value="1"/>
</dbReference>
<reference evidence="4 5" key="1">
    <citation type="submission" date="2018-08" db="EMBL/GenBank/DDBJ databases">
        <title>Genomic investigation of the strawberry pathogen Phytophthora fragariae indicates pathogenicity is determined by transcriptional variation in three key races.</title>
        <authorList>
            <person name="Adams T.M."/>
            <person name="Armitage A.D."/>
            <person name="Sobczyk M.K."/>
            <person name="Bates H.J."/>
            <person name="Dunwell J.M."/>
            <person name="Nellist C.F."/>
            <person name="Harrison R.J."/>
        </authorList>
    </citation>
    <scope>NUCLEOTIDE SEQUENCE [LARGE SCALE GENOMIC DNA]</scope>
    <source>
        <strain evidence="4 5">SCRP333</strain>
    </source>
</reference>
<keyword evidence="5" id="KW-1185">Reference proteome</keyword>
<dbReference type="AlphaFoldDB" id="A0A6A4C9W6"/>
<dbReference type="Gene3D" id="3.30.300.30">
    <property type="match status" value="1"/>
</dbReference>
<evidence type="ECO:0000256" key="1">
    <source>
        <dbReference type="ARBA" id="ARBA00022450"/>
    </source>
</evidence>
<sequence length="599" mass="66042">MRNVLLGAPHITFCVFVPSYFALIVDFLSDKGDSFPTSVKHVVLAGEAFPIELARQFYRKHQESSTCLVNEYGPTEASITSTAFRLPRELALQGTSSPIEGLQSVAIGKPIDNHPVVVLGCTAPTSAELTTKAFIAHEKLQEIASTAPKHGRTSWYKTGDLVKWLPSGDLVFLGRTYAQVKHHGMRIELQEVRNVLLRHSSVKAAEVLSISQPKCPGHKQRQGLSTSLVAFVMLVDDVNDRSPGDIYLDNLRVYLRDHLPIHMVPQSIRVVSSWPRTPNGKIDLRALAGWAGASESSRSTEPQRATIDGSTITVQLAVDILRQVWTQALGLDHLNDDEGVDTDELEDRLMTRSFFELGGDSLAAIRAIAIAQARGLSLALEQFFRTSSLPEMAHSAAASMMDLREWTSQTLVPLNWLTTKSSSAIPTLFLFHDADGTVWKLLELARQLPFAVIGVQAATSSDGTQSVSNTQPSSVEELAKMYWNIIRERQSEGPYALGGFSFGCRVAHQVARLAVDEGHALSPLILLDGLPFEMLSVHQQTTNDDKTAARLRVEEYAIEAFSTELLRPLGVNYRKFCAMEKTYQPYTTVEEEAGCRRSG</sequence>
<dbReference type="InterPro" id="IPR009081">
    <property type="entry name" value="PP-bd_ACP"/>
</dbReference>
<dbReference type="GO" id="GO:0043041">
    <property type="term" value="P:amino acid activation for nonribosomal peptide biosynthetic process"/>
    <property type="evidence" value="ECO:0007669"/>
    <property type="project" value="TreeGrafter"/>
</dbReference>
<dbReference type="Pfam" id="PF00501">
    <property type="entry name" value="AMP-binding"/>
    <property type="match status" value="1"/>
</dbReference>
<dbReference type="PROSITE" id="PS50075">
    <property type="entry name" value="CARRIER"/>
    <property type="match status" value="1"/>
</dbReference>
<evidence type="ECO:0000256" key="2">
    <source>
        <dbReference type="ARBA" id="ARBA00022553"/>
    </source>
</evidence>
<dbReference type="InterPro" id="IPR036736">
    <property type="entry name" value="ACP-like_sf"/>
</dbReference>
<dbReference type="Pfam" id="PF00975">
    <property type="entry name" value="Thioesterase"/>
    <property type="match status" value="1"/>
</dbReference>
<dbReference type="InterPro" id="IPR001031">
    <property type="entry name" value="Thioesterase"/>
</dbReference>
<dbReference type="PROSITE" id="PS00012">
    <property type="entry name" value="PHOSPHOPANTETHEINE"/>
    <property type="match status" value="1"/>
</dbReference>
<name>A0A6A4C9W6_9STRA</name>
<dbReference type="InterPro" id="IPR029058">
    <property type="entry name" value="AB_hydrolase_fold"/>
</dbReference>
<dbReference type="GO" id="GO:0005737">
    <property type="term" value="C:cytoplasm"/>
    <property type="evidence" value="ECO:0007669"/>
    <property type="project" value="TreeGrafter"/>
</dbReference>
<dbReference type="Gene3D" id="2.30.38.10">
    <property type="entry name" value="Luciferase, Domain 3"/>
    <property type="match status" value="1"/>
</dbReference>
<dbReference type="GO" id="GO:0031177">
    <property type="term" value="F:phosphopantetheine binding"/>
    <property type="evidence" value="ECO:0007669"/>
    <property type="project" value="TreeGrafter"/>
</dbReference>
<organism evidence="4 5">
    <name type="scientific">Phytophthora rubi</name>
    <dbReference type="NCBI Taxonomy" id="129364"/>
    <lineage>
        <taxon>Eukaryota</taxon>
        <taxon>Sar</taxon>
        <taxon>Stramenopiles</taxon>
        <taxon>Oomycota</taxon>
        <taxon>Peronosporomycetes</taxon>
        <taxon>Peronosporales</taxon>
        <taxon>Peronosporaceae</taxon>
        <taxon>Phytophthora</taxon>
    </lineage>
</organism>
<dbReference type="SUPFAM" id="SSF53474">
    <property type="entry name" value="alpha/beta-Hydrolases"/>
    <property type="match status" value="1"/>
</dbReference>
<dbReference type="Gene3D" id="1.10.1200.10">
    <property type="entry name" value="ACP-like"/>
    <property type="match status" value="1"/>
</dbReference>
<dbReference type="PANTHER" id="PTHR45527:SF1">
    <property type="entry name" value="FATTY ACID SYNTHASE"/>
    <property type="match status" value="1"/>
</dbReference>
<dbReference type="Gene3D" id="3.40.50.1820">
    <property type="entry name" value="alpha/beta hydrolase"/>
    <property type="match status" value="1"/>
</dbReference>
<dbReference type="InterPro" id="IPR006162">
    <property type="entry name" value="Ppantetheine_attach_site"/>
</dbReference>
<dbReference type="GO" id="GO:0044550">
    <property type="term" value="P:secondary metabolite biosynthetic process"/>
    <property type="evidence" value="ECO:0007669"/>
    <property type="project" value="TreeGrafter"/>
</dbReference>
<feature type="domain" description="Carrier" evidence="3">
    <location>
        <begin position="324"/>
        <end position="400"/>
    </location>
</feature>
<evidence type="ECO:0000313" key="5">
    <source>
        <dbReference type="Proteomes" id="UP000434957"/>
    </source>
</evidence>
<evidence type="ECO:0000259" key="3">
    <source>
        <dbReference type="PROSITE" id="PS50075"/>
    </source>
</evidence>
<proteinExistence type="predicted"/>
<dbReference type="InterPro" id="IPR000873">
    <property type="entry name" value="AMP-dep_synth/lig_dom"/>
</dbReference>
<dbReference type="Proteomes" id="UP000434957">
    <property type="component" value="Unassembled WGS sequence"/>
</dbReference>
<dbReference type="SUPFAM" id="SSF47336">
    <property type="entry name" value="ACP-like"/>
    <property type="match status" value="1"/>
</dbReference>
<dbReference type="Gene3D" id="3.40.50.980">
    <property type="match status" value="1"/>
</dbReference>
<keyword evidence="2" id="KW-0597">Phosphoprotein</keyword>
<gene>
    <name evidence="4" type="ORF">PR003_g26413</name>
</gene>
<keyword evidence="1" id="KW-0596">Phosphopantetheine</keyword>
<comment type="caution">
    <text evidence="4">The sequence shown here is derived from an EMBL/GenBank/DDBJ whole genome shotgun (WGS) entry which is preliminary data.</text>
</comment>
<protein>
    <recommendedName>
        <fullName evidence="3">Carrier domain-containing protein</fullName>
    </recommendedName>
</protein>
<dbReference type="SUPFAM" id="SSF56801">
    <property type="entry name" value="Acetyl-CoA synthetase-like"/>
    <property type="match status" value="1"/>
</dbReference>
<dbReference type="Pfam" id="PF00550">
    <property type="entry name" value="PP-binding"/>
    <property type="match status" value="1"/>
</dbReference>
<accession>A0A6A4C9W6</accession>
<dbReference type="InterPro" id="IPR045851">
    <property type="entry name" value="AMP-bd_C_sf"/>
</dbReference>
<dbReference type="EMBL" id="QXFT01003412">
    <property type="protein sequence ID" value="KAE9286069.1"/>
    <property type="molecule type" value="Genomic_DNA"/>
</dbReference>
<evidence type="ECO:0000313" key="4">
    <source>
        <dbReference type="EMBL" id="KAE9286069.1"/>
    </source>
</evidence>